<dbReference type="EMBL" id="JACGLS010000001">
    <property type="protein sequence ID" value="MBA6155341.1"/>
    <property type="molecule type" value="Genomic_DNA"/>
</dbReference>
<accession>A0A839ANN5</accession>
<dbReference type="Pfam" id="PF02678">
    <property type="entry name" value="Pirin"/>
    <property type="match status" value="1"/>
</dbReference>
<dbReference type="InterPro" id="IPR008778">
    <property type="entry name" value="Pirin_C_dom"/>
</dbReference>
<dbReference type="PIRSF" id="PIRSF006232">
    <property type="entry name" value="Pirin"/>
    <property type="match status" value="1"/>
</dbReference>
<dbReference type="AlphaFoldDB" id="A0A839ANN5"/>
<feature type="binding site" evidence="2">
    <location>
        <position position="63"/>
    </location>
    <ligand>
        <name>Fe cation</name>
        <dbReference type="ChEBI" id="CHEBI:24875"/>
    </ligand>
</feature>
<comment type="cofactor">
    <cofactor evidence="2">
        <name>Fe cation</name>
        <dbReference type="ChEBI" id="CHEBI:24875"/>
    </cofactor>
    <text evidence="2">Binds 1 Fe cation per subunit.</text>
</comment>
<feature type="domain" description="Pirin C-terminal" evidence="5">
    <location>
        <begin position="185"/>
        <end position="286"/>
    </location>
</feature>
<keyword evidence="2" id="KW-0479">Metal-binding</keyword>
<dbReference type="CDD" id="cd02247">
    <property type="entry name" value="cupin_pirin_C"/>
    <property type="match status" value="1"/>
</dbReference>
<dbReference type="InterPro" id="IPR012093">
    <property type="entry name" value="Pirin"/>
</dbReference>
<evidence type="ECO:0000313" key="7">
    <source>
        <dbReference type="Proteomes" id="UP000563906"/>
    </source>
</evidence>
<dbReference type="InterPro" id="IPR053186">
    <property type="entry name" value="QDO-related"/>
</dbReference>
<dbReference type="PANTHER" id="PTHR43594:SF1">
    <property type="entry name" value="QUERCETIN 2,3-DIOXYGENASE PA2418-RELATED"/>
    <property type="match status" value="1"/>
</dbReference>
<dbReference type="SUPFAM" id="SSF51182">
    <property type="entry name" value="RmlC-like cupins"/>
    <property type="match status" value="1"/>
</dbReference>
<evidence type="ECO:0000256" key="3">
    <source>
        <dbReference type="RuleBase" id="RU003457"/>
    </source>
</evidence>
<feature type="binding site" evidence="2">
    <location>
        <position position="105"/>
    </location>
    <ligand>
        <name>Fe cation</name>
        <dbReference type="ChEBI" id="CHEBI:24875"/>
    </ligand>
</feature>
<comment type="caution">
    <text evidence="6">The sequence shown here is derived from an EMBL/GenBank/DDBJ whole genome shotgun (WGS) entry which is preliminary data.</text>
</comment>
<dbReference type="RefSeq" id="WP_182123844.1">
    <property type="nucleotide sequence ID" value="NZ_JACGLS010000001.1"/>
</dbReference>
<dbReference type="InterPro" id="IPR011051">
    <property type="entry name" value="RmlC_Cupin_sf"/>
</dbReference>
<evidence type="ECO:0000259" key="4">
    <source>
        <dbReference type="Pfam" id="PF02678"/>
    </source>
</evidence>
<evidence type="ECO:0000313" key="6">
    <source>
        <dbReference type="EMBL" id="MBA6155341.1"/>
    </source>
</evidence>
<organism evidence="6 7">
    <name type="scientific">Tenacibaculum pelagium</name>
    <dbReference type="NCBI Taxonomy" id="2759527"/>
    <lineage>
        <taxon>Bacteria</taxon>
        <taxon>Pseudomonadati</taxon>
        <taxon>Bacteroidota</taxon>
        <taxon>Flavobacteriia</taxon>
        <taxon>Flavobacteriales</taxon>
        <taxon>Flavobacteriaceae</taxon>
        <taxon>Tenacibaculum</taxon>
    </lineage>
</organism>
<dbReference type="PANTHER" id="PTHR43594">
    <property type="entry name" value="QUERCETIN 2,3-DIOXYGENASE"/>
    <property type="match status" value="1"/>
</dbReference>
<dbReference type="InterPro" id="IPR003829">
    <property type="entry name" value="Pirin_N_dom"/>
</dbReference>
<sequence>MKNLKTIQHKVGSPLVNMGPIKLRQPLPTEGVENVDPFLLLHHYGPYAISEFNNPFDLGAHPHRGFEPITLLFKGEQLHRDSLGNEMLVKAGDVQWTTAGRGIVHAEGPTKEFVKKGGELEGIQLWLNLPAEKKMMPANYQHLKSEQIPVVKNSDDTIALKIIAGEQKGEKGLIKTQTEVNVFTVKTAKKGKMEIDLSKTHESLVYLLDGEVLINNEATLKKGATQMVTFLQDGDSIEIEAKKESTLLVLSGEPIKEKVASWGPYVMNSQTEIMEALRDYQKGKMGYLY</sequence>
<dbReference type="Proteomes" id="UP000563906">
    <property type="component" value="Unassembled WGS sequence"/>
</dbReference>
<evidence type="ECO:0000256" key="2">
    <source>
        <dbReference type="PIRSR" id="PIRSR006232-1"/>
    </source>
</evidence>
<proteinExistence type="inferred from homology"/>
<reference evidence="6 7" key="1">
    <citation type="submission" date="2020-07" db="EMBL/GenBank/DDBJ databases">
        <title>Bacterium isolated from marine sediment.</title>
        <authorList>
            <person name="Shang D."/>
            <person name="Du Z.-J."/>
        </authorList>
    </citation>
    <scope>NUCLEOTIDE SEQUENCE [LARGE SCALE GENOMIC DNA]</scope>
    <source>
        <strain evidence="6 7">S7007</strain>
    </source>
</reference>
<protein>
    <submittedName>
        <fullName evidence="6">Pirin family protein</fullName>
    </submittedName>
</protein>
<dbReference type="InterPro" id="IPR014710">
    <property type="entry name" value="RmlC-like_jellyroll"/>
</dbReference>
<keyword evidence="7" id="KW-1185">Reference proteome</keyword>
<evidence type="ECO:0000256" key="1">
    <source>
        <dbReference type="ARBA" id="ARBA00008416"/>
    </source>
</evidence>
<feature type="binding site" evidence="2">
    <location>
        <position position="107"/>
    </location>
    <ligand>
        <name>Fe cation</name>
        <dbReference type="ChEBI" id="CHEBI:24875"/>
    </ligand>
</feature>
<dbReference type="Pfam" id="PF05726">
    <property type="entry name" value="Pirin_C"/>
    <property type="match status" value="1"/>
</dbReference>
<dbReference type="GO" id="GO:0046872">
    <property type="term" value="F:metal ion binding"/>
    <property type="evidence" value="ECO:0007669"/>
    <property type="project" value="UniProtKB-KW"/>
</dbReference>
<comment type="similarity">
    <text evidence="1 3">Belongs to the pirin family.</text>
</comment>
<dbReference type="CDD" id="cd02909">
    <property type="entry name" value="cupin_pirin_N"/>
    <property type="match status" value="1"/>
</dbReference>
<keyword evidence="2" id="KW-0408">Iron</keyword>
<gene>
    <name evidence="6" type="ORF">H3Z83_02205</name>
</gene>
<dbReference type="Gene3D" id="2.60.120.10">
    <property type="entry name" value="Jelly Rolls"/>
    <property type="match status" value="2"/>
</dbReference>
<evidence type="ECO:0000259" key="5">
    <source>
        <dbReference type="Pfam" id="PF05726"/>
    </source>
</evidence>
<name>A0A839ANN5_9FLAO</name>
<feature type="binding site" evidence="2">
    <location>
        <position position="61"/>
    </location>
    <ligand>
        <name>Fe cation</name>
        <dbReference type="ChEBI" id="CHEBI:24875"/>
    </ligand>
</feature>
<feature type="domain" description="Pirin N-terminal" evidence="4">
    <location>
        <begin position="24"/>
        <end position="127"/>
    </location>
</feature>